<proteinExistence type="predicted"/>
<dbReference type="GO" id="GO:0008168">
    <property type="term" value="F:methyltransferase activity"/>
    <property type="evidence" value="ECO:0007669"/>
    <property type="project" value="UniProtKB-KW"/>
</dbReference>
<gene>
    <name evidence="1" type="ORF">HB778_32930</name>
</gene>
<dbReference type="Proteomes" id="UP000515465">
    <property type="component" value="Chromosome"/>
</dbReference>
<evidence type="ECO:0000313" key="1">
    <source>
        <dbReference type="EMBL" id="QND60763.1"/>
    </source>
</evidence>
<protein>
    <submittedName>
        <fullName evidence="1">Class I SAM-dependent methyltransferase</fullName>
    </submittedName>
</protein>
<organism evidence="1 2">
    <name type="scientific">Mesorhizobium huakuii</name>
    <dbReference type="NCBI Taxonomy" id="28104"/>
    <lineage>
        <taxon>Bacteria</taxon>
        <taxon>Pseudomonadati</taxon>
        <taxon>Pseudomonadota</taxon>
        <taxon>Alphaproteobacteria</taxon>
        <taxon>Hyphomicrobiales</taxon>
        <taxon>Phyllobacteriaceae</taxon>
        <taxon>Mesorhizobium</taxon>
    </lineage>
</organism>
<evidence type="ECO:0000313" key="2">
    <source>
        <dbReference type="Proteomes" id="UP000515465"/>
    </source>
</evidence>
<dbReference type="Gene3D" id="3.40.50.150">
    <property type="entry name" value="Vaccinia Virus protein VP39"/>
    <property type="match status" value="1"/>
</dbReference>
<sequence length="204" mass="23523">MQAGSSWENKLTLDGVVRSSHAYGADYLSEFQRILLQHVKPGTRAYLEWGMGHTTLAILGLRDRLAIDNLFSIDDSQPFLDQLLPQLPQWSGFHPICLDLQGPKFGDRDPELNYSTWPLCLKRKFDFIFIDGRRRMECAFMATLLCHAGTIVMLHDYRRARYQPIKALYDIVEDGNQFRVMRPRKDLYPSGTPTIFSPDWSPPT</sequence>
<accession>A0A7G6T1Y1</accession>
<dbReference type="AlphaFoldDB" id="A0A7G6T1Y1"/>
<dbReference type="GO" id="GO:0032259">
    <property type="term" value="P:methylation"/>
    <property type="evidence" value="ECO:0007669"/>
    <property type="project" value="UniProtKB-KW"/>
</dbReference>
<keyword evidence="1" id="KW-0808">Transferase</keyword>
<dbReference type="RefSeq" id="WP_183459920.1">
    <property type="nucleotide sequence ID" value="NZ_CP050296.1"/>
</dbReference>
<name>A0A7G6T1Y1_9HYPH</name>
<reference evidence="2" key="1">
    <citation type="journal article" date="2020" name="Mol. Plant Microbe">
        <title>Rhizobial microsymbionts of the narrowly endemic Oxytropis species growing in Kamchatka are characterized by significant genetic diversity and possess a set of genes that are associated with T3SS and T6SS secretion systems and can affect the development of symbiosis.</title>
        <authorList>
            <person name="Safronova V."/>
            <person name="Guro P."/>
            <person name="Sazanova A."/>
            <person name="Kuznetsova I."/>
            <person name="Belimov A."/>
            <person name="Yakubov V."/>
            <person name="Chirak E."/>
            <person name="Afonin A."/>
            <person name="Gogolev Y."/>
            <person name="Andronov E."/>
            <person name="Tikhonovich I."/>
        </authorList>
    </citation>
    <scope>NUCLEOTIDE SEQUENCE [LARGE SCALE GENOMIC DNA]</scope>
    <source>
        <strain evidence="2">583</strain>
    </source>
</reference>
<dbReference type="InterPro" id="IPR029063">
    <property type="entry name" value="SAM-dependent_MTases_sf"/>
</dbReference>
<keyword evidence="1" id="KW-0489">Methyltransferase</keyword>
<dbReference type="EMBL" id="CP050296">
    <property type="protein sequence ID" value="QND60763.1"/>
    <property type="molecule type" value="Genomic_DNA"/>
</dbReference>